<dbReference type="Proteomes" id="UP001595851">
    <property type="component" value="Unassembled WGS sequence"/>
</dbReference>
<dbReference type="SUPFAM" id="SSF54862">
    <property type="entry name" value="4Fe-4S ferredoxins"/>
    <property type="match status" value="1"/>
</dbReference>
<sequence length="64" mass="7228">MRVVPNRSVCEGHSVCEGLAPEVFEIRDDDRVHILVEEVDGDVADRVRAAVRRCPKQALSLEER</sequence>
<keyword evidence="7" id="KW-0003">3Fe-4S</keyword>
<evidence type="ECO:0000256" key="1">
    <source>
        <dbReference type="ARBA" id="ARBA00001927"/>
    </source>
</evidence>
<proteinExistence type="predicted"/>
<dbReference type="InterPro" id="IPR051269">
    <property type="entry name" value="Fe-S_cluster_ET"/>
</dbReference>
<keyword evidence="2" id="KW-0813">Transport</keyword>
<evidence type="ECO:0000256" key="7">
    <source>
        <dbReference type="ARBA" id="ARBA00023291"/>
    </source>
</evidence>
<gene>
    <name evidence="8" type="ORF">ACFOY2_43510</name>
</gene>
<comment type="cofactor">
    <cofactor evidence="1">
        <name>[3Fe-4S] cluster</name>
        <dbReference type="ChEBI" id="CHEBI:21137"/>
    </cofactor>
</comment>
<dbReference type="RefSeq" id="WP_379534007.1">
    <property type="nucleotide sequence ID" value="NZ_JBHSBI010000032.1"/>
</dbReference>
<reference evidence="9" key="1">
    <citation type="journal article" date="2019" name="Int. J. Syst. Evol. Microbiol.">
        <title>The Global Catalogue of Microorganisms (GCM) 10K type strain sequencing project: providing services to taxonomists for standard genome sequencing and annotation.</title>
        <authorList>
            <consortium name="The Broad Institute Genomics Platform"/>
            <consortium name="The Broad Institute Genome Sequencing Center for Infectious Disease"/>
            <person name="Wu L."/>
            <person name="Ma J."/>
        </authorList>
    </citation>
    <scope>NUCLEOTIDE SEQUENCE [LARGE SCALE GENOMIC DNA]</scope>
    <source>
        <strain evidence="9">TBRC 1276</strain>
    </source>
</reference>
<protein>
    <submittedName>
        <fullName evidence="8">Ferredoxin</fullName>
    </submittedName>
</protein>
<evidence type="ECO:0000256" key="3">
    <source>
        <dbReference type="ARBA" id="ARBA00022723"/>
    </source>
</evidence>
<evidence type="ECO:0000313" key="8">
    <source>
        <dbReference type="EMBL" id="MFC4014158.1"/>
    </source>
</evidence>
<keyword evidence="9" id="KW-1185">Reference proteome</keyword>
<evidence type="ECO:0000256" key="5">
    <source>
        <dbReference type="ARBA" id="ARBA00023004"/>
    </source>
</evidence>
<dbReference type="Gene3D" id="3.30.70.20">
    <property type="match status" value="1"/>
</dbReference>
<evidence type="ECO:0000313" key="9">
    <source>
        <dbReference type="Proteomes" id="UP001595851"/>
    </source>
</evidence>
<dbReference type="PANTHER" id="PTHR36923:SF3">
    <property type="entry name" value="FERREDOXIN"/>
    <property type="match status" value="1"/>
</dbReference>
<keyword evidence="3" id="KW-0479">Metal-binding</keyword>
<evidence type="ECO:0000256" key="4">
    <source>
        <dbReference type="ARBA" id="ARBA00022982"/>
    </source>
</evidence>
<dbReference type="PANTHER" id="PTHR36923">
    <property type="entry name" value="FERREDOXIN"/>
    <property type="match status" value="1"/>
</dbReference>
<comment type="caution">
    <text evidence="8">The sequence shown here is derived from an EMBL/GenBank/DDBJ whole genome shotgun (WGS) entry which is preliminary data.</text>
</comment>
<name>A0ABV8GK12_9ACTN</name>
<evidence type="ECO:0000256" key="2">
    <source>
        <dbReference type="ARBA" id="ARBA00022448"/>
    </source>
</evidence>
<dbReference type="EMBL" id="JBHSBI010000032">
    <property type="protein sequence ID" value="MFC4014158.1"/>
    <property type="molecule type" value="Genomic_DNA"/>
</dbReference>
<accession>A0ABV8GK12</accession>
<evidence type="ECO:0000256" key="6">
    <source>
        <dbReference type="ARBA" id="ARBA00023014"/>
    </source>
</evidence>
<dbReference type="Pfam" id="PF13459">
    <property type="entry name" value="Fer4_15"/>
    <property type="match status" value="1"/>
</dbReference>
<keyword evidence="4" id="KW-0249">Electron transport</keyword>
<keyword evidence="6" id="KW-0411">Iron-sulfur</keyword>
<organism evidence="8 9">
    <name type="scientific">Nonomuraea purpurea</name>
    <dbReference type="NCBI Taxonomy" id="1849276"/>
    <lineage>
        <taxon>Bacteria</taxon>
        <taxon>Bacillati</taxon>
        <taxon>Actinomycetota</taxon>
        <taxon>Actinomycetes</taxon>
        <taxon>Streptosporangiales</taxon>
        <taxon>Streptosporangiaceae</taxon>
        <taxon>Nonomuraea</taxon>
    </lineage>
</organism>
<keyword evidence="5" id="KW-0408">Iron</keyword>